<dbReference type="Proteomes" id="UP000037460">
    <property type="component" value="Unassembled WGS sequence"/>
</dbReference>
<evidence type="ECO:0000256" key="1">
    <source>
        <dbReference type="PROSITE-ProRule" id="PRU00175"/>
    </source>
</evidence>
<protein>
    <submittedName>
        <fullName evidence="3">Receptor protein kinase-like protein</fullName>
    </submittedName>
</protein>
<name>A0A0M0JP15_9EUKA</name>
<comment type="caution">
    <text evidence="3">The sequence shown here is derived from an EMBL/GenBank/DDBJ whole genome shotgun (WGS) entry which is preliminary data.</text>
</comment>
<keyword evidence="1" id="KW-0479">Metal-binding</keyword>
<keyword evidence="3" id="KW-0418">Kinase</keyword>
<dbReference type="GO" id="GO:0008270">
    <property type="term" value="F:zinc ion binding"/>
    <property type="evidence" value="ECO:0007669"/>
    <property type="project" value="UniProtKB-KW"/>
</dbReference>
<dbReference type="InterPro" id="IPR001841">
    <property type="entry name" value="Znf_RING"/>
</dbReference>
<dbReference type="Gene3D" id="3.30.40.10">
    <property type="entry name" value="Zinc/RING finger domain, C3HC4 (zinc finger)"/>
    <property type="match status" value="1"/>
</dbReference>
<dbReference type="PROSITE" id="PS50089">
    <property type="entry name" value="ZF_RING_2"/>
    <property type="match status" value="1"/>
</dbReference>
<keyword evidence="1" id="KW-0862">Zinc</keyword>
<accession>A0A0M0JP15</accession>
<dbReference type="Pfam" id="PF13920">
    <property type="entry name" value="zf-C3HC4_3"/>
    <property type="match status" value="1"/>
</dbReference>
<keyword evidence="3" id="KW-0675">Receptor</keyword>
<keyword evidence="3" id="KW-0808">Transferase</keyword>
<dbReference type="EMBL" id="JWZX01002631">
    <property type="protein sequence ID" value="KOO28032.1"/>
    <property type="molecule type" value="Genomic_DNA"/>
</dbReference>
<dbReference type="InterPro" id="IPR011009">
    <property type="entry name" value="Kinase-like_dom_sf"/>
</dbReference>
<keyword evidence="4" id="KW-1185">Reference proteome</keyword>
<feature type="domain" description="RING-type" evidence="2">
    <location>
        <begin position="142"/>
        <end position="184"/>
    </location>
</feature>
<dbReference type="SMART" id="SM00184">
    <property type="entry name" value="RING"/>
    <property type="match status" value="1"/>
</dbReference>
<reference evidence="4" key="1">
    <citation type="journal article" date="2015" name="PLoS Genet.">
        <title>Genome Sequence and Transcriptome Analyses of Chrysochromulina tobin: Metabolic Tools for Enhanced Algal Fitness in the Prominent Order Prymnesiales (Haptophyceae).</title>
        <authorList>
            <person name="Hovde B.T."/>
            <person name="Deodato C.R."/>
            <person name="Hunsperger H.M."/>
            <person name="Ryken S.A."/>
            <person name="Yost W."/>
            <person name="Jha R.K."/>
            <person name="Patterson J."/>
            <person name="Monnat R.J. Jr."/>
            <person name="Barlow S.B."/>
            <person name="Starkenburg S.R."/>
            <person name="Cattolico R.A."/>
        </authorList>
    </citation>
    <scope>NUCLEOTIDE SEQUENCE</scope>
    <source>
        <strain evidence="4">CCMP291</strain>
    </source>
</reference>
<keyword evidence="1" id="KW-0863">Zinc-finger</keyword>
<dbReference type="PANTHER" id="PTHR14879">
    <property type="entry name" value="CASPASE REGULATOR, RING FINGER DOMAIN-CONTAINING"/>
    <property type="match status" value="1"/>
</dbReference>
<evidence type="ECO:0000313" key="3">
    <source>
        <dbReference type="EMBL" id="KOO28032.1"/>
    </source>
</evidence>
<dbReference type="InterPro" id="IPR051728">
    <property type="entry name" value="RING-FYVE_E3_ubiquitin-ligase"/>
</dbReference>
<gene>
    <name evidence="3" type="ORF">Ctob_012906</name>
</gene>
<dbReference type="SUPFAM" id="SSF57850">
    <property type="entry name" value="RING/U-box"/>
    <property type="match status" value="1"/>
</dbReference>
<dbReference type="OrthoDB" id="1105505at2759"/>
<dbReference type="AlphaFoldDB" id="A0A0M0JP15"/>
<evidence type="ECO:0000259" key="2">
    <source>
        <dbReference type="PROSITE" id="PS50089"/>
    </source>
</evidence>
<evidence type="ECO:0000313" key="4">
    <source>
        <dbReference type="Proteomes" id="UP000037460"/>
    </source>
</evidence>
<dbReference type="PANTHER" id="PTHR14879:SF5">
    <property type="entry name" value="RING-TYPE DOMAIN-CONTAINING PROTEIN"/>
    <property type="match status" value="1"/>
</dbReference>
<proteinExistence type="predicted"/>
<dbReference type="InterPro" id="IPR013083">
    <property type="entry name" value="Znf_RING/FYVE/PHD"/>
</dbReference>
<sequence length="206" mass="22188">MQGGRTHLTTRNLAGTTGYIDPLYADSGQYSQTTDAYAMGVTLLVALSGRRALQAKDAADDALEDVTDCTALQRALDPAAGWPEPAAAELLRVVKGLYWERRQQRRMPLSSALETIERVCEDQGVRPGMTEPAADADAPRMCVICMDAPRTTRFSPCGHSQCCEACAAQVIRRGGGASPCPYCRTSIATMVTDPNITNEETFVALL</sequence>
<dbReference type="Gene3D" id="1.10.510.10">
    <property type="entry name" value="Transferase(Phosphotransferase) domain 1"/>
    <property type="match status" value="1"/>
</dbReference>
<dbReference type="GO" id="GO:0016301">
    <property type="term" value="F:kinase activity"/>
    <property type="evidence" value="ECO:0007669"/>
    <property type="project" value="UniProtKB-KW"/>
</dbReference>
<organism evidence="3 4">
    <name type="scientific">Chrysochromulina tobinii</name>
    <dbReference type="NCBI Taxonomy" id="1460289"/>
    <lineage>
        <taxon>Eukaryota</taxon>
        <taxon>Haptista</taxon>
        <taxon>Haptophyta</taxon>
        <taxon>Prymnesiophyceae</taxon>
        <taxon>Prymnesiales</taxon>
        <taxon>Chrysochromulinaceae</taxon>
        <taxon>Chrysochromulina</taxon>
    </lineage>
</organism>
<dbReference type="SUPFAM" id="SSF56112">
    <property type="entry name" value="Protein kinase-like (PK-like)"/>
    <property type="match status" value="1"/>
</dbReference>